<dbReference type="InterPro" id="IPR055348">
    <property type="entry name" value="DctQ"/>
</dbReference>
<evidence type="ECO:0000259" key="10">
    <source>
        <dbReference type="Pfam" id="PF04290"/>
    </source>
</evidence>
<evidence type="ECO:0000313" key="12">
    <source>
        <dbReference type="Proteomes" id="UP000247978"/>
    </source>
</evidence>
<dbReference type="AlphaFoldDB" id="A0A2V3VRM7"/>
<evidence type="ECO:0000313" key="11">
    <source>
        <dbReference type="EMBL" id="PXW83358.1"/>
    </source>
</evidence>
<dbReference type="GO" id="GO:0005886">
    <property type="term" value="C:plasma membrane"/>
    <property type="evidence" value="ECO:0007669"/>
    <property type="project" value="UniProtKB-SubCell"/>
</dbReference>
<name>A0A2V3VRM7_9BACI</name>
<dbReference type="PANTHER" id="PTHR35011:SF5">
    <property type="entry name" value="SIALIC ACID TRAP TRANSPORTER SMALL PERMEASE PROTEIN SIAQ"/>
    <property type="match status" value="1"/>
</dbReference>
<keyword evidence="3" id="KW-1003">Cell membrane</keyword>
<feature type="transmembrane region" description="Helical" evidence="9">
    <location>
        <begin position="50"/>
        <end position="71"/>
    </location>
</feature>
<dbReference type="EMBL" id="QJJQ01000016">
    <property type="protein sequence ID" value="PXW83358.1"/>
    <property type="molecule type" value="Genomic_DNA"/>
</dbReference>
<keyword evidence="6 9" id="KW-1133">Transmembrane helix</keyword>
<comment type="caution">
    <text evidence="11">The sequence shown here is derived from an EMBL/GenBank/DDBJ whole genome shotgun (WGS) entry which is preliminary data.</text>
</comment>
<dbReference type="RefSeq" id="WP_158525712.1">
    <property type="nucleotide sequence ID" value="NZ_JADIJL010000002.1"/>
</dbReference>
<keyword evidence="5 9" id="KW-0812">Transmembrane</keyword>
<evidence type="ECO:0000256" key="4">
    <source>
        <dbReference type="ARBA" id="ARBA00022519"/>
    </source>
</evidence>
<sequence length="175" mass="19707">MKAQTNVVEKIEEGLALAVRVLCVVMLALIVIVTAISVISRYFFFHPLNFANPLSIYLMMWISFLGSGIAIRKGEHIFVELFINKFVGRKRVRLLLLINIIVAIFLIIMIYYGFIFAFTGLQSTDAFVFGISMFIPYLSVPIGMLYMLIVVILRTIIEFKNSQNDTAIAVNKGGS</sequence>
<dbReference type="Proteomes" id="UP000247978">
    <property type="component" value="Unassembled WGS sequence"/>
</dbReference>
<evidence type="ECO:0000256" key="5">
    <source>
        <dbReference type="ARBA" id="ARBA00022692"/>
    </source>
</evidence>
<evidence type="ECO:0000256" key="3">
    <source>
        <dbReference type="ARBA" id="ARBA00022475"/>
    </source>
</evidence>
<dbReference type="GO" id="GO:0022857">
    <property type="term" value="F:transmembrane transporter activity"/>
    <property type="evidence" value="ECO:0007669"/>
    <property type="project" value="TreeGrafter"/>
</dbReference>
<feature type="domain" description="Tripartite ATP-independent periplasmic transporters DctQ component" evidence="10">
    <location>
        <begin position="30"/>
        <end position="156"/>
    </location>
</feature>
<evidence type="ECO:0000256" key="9">
    <source>
        <dbReference type="SAM" id="Phobius"/>
    </source>
</evidence>
<evidence type="ECO:0000256" key="2">
    <source>
        <dbReference type="ARBA" id="ARBA00022448"/>
    </source>
</evidence>
<keyword evidence="2" id="KW-0813">Transport</keyword>
<gene>
    <name evidence="11" type="ORF">DFR56_11637</name>
</gene>
<evidence type="ECO:0000256" key="7">
    <source>
        <dbReference type="ARBA" id="ARBA00023136"/>
    </source>
</evidence>
<proteinExistence type="inferred from homology"/>
<organism evidence="11 12">
    <name type="scientific">Pseudogracilibacillus auburnensis</name>
    <dbReference type="NCBI Taxonomy" id="1494959"/>
    <lineage>
        <taxon>Bacteria</taxon>
        <taxon>Bacillati</taxon>
        <taxon>Bacillota</taxon>
        <taxon>Bacilli</taxon>
        <taxon>Bacillales</taxon>
        <taxon>Bacillaceae</taxon>
        <taxon>Pseudogracilibacillus</taxon>
    </lineage>
</organism>
<feature type="transmembrane region" description="Helical" evidence="9">
    <location>
        <begin position="126"/>
        <end position="153"/>
    </location>
</feature>
<comment type="subcellular location">
    <subcellularLocation>
        <location evidence="1">Cell inner membrane</location>
        <topology evidence="1">Multi-pass membrane protein</topology>
    </subcellularLocation>
</comment>
<evidence type="ECO:0000256" key="8">
    <source>
        <dbReference type="ARBA" id="ARBA00038436"/>
    </source>
</evidence>
<reference evidence="11 12" key="1">
    <citation type="submission" date="2018-05" db="EMBL/GenBank/DDBJ databases">
        <title>Genomic Encyclopedia of Type Strains, Phase IV (KMG-IV): sequencing the most valuable type-strain genomes for metagenomic binning, comparative biology and taxonomic classification.</title>
        <authorList>
            <person name="Goeker M."/>
        </authorList>
    </citation>
    <scope>NUCLEOTIDE SEQUENCE [LARGE SCALE GENOMIC DNA]</scope>
    <source>
        <strain evidence="11 12">DSM 28556</strain>
    </source>
</reference>
<evidence type="ECO:0000256" key="1">
    <source>
        <dbReference type="ARBA" id="ARBA00004429"/>
    </source>
</evidence>
<comment type="similarity">
    <text evidence="8">Belongs to the TRAP transporter small permease family.</text>
</comment>
<keyword evidence="4" id="KW-0997">Cell inner membrane</keyword>
<keyword evidence="7 9" id="KW-0472">Membrane</keyword>
<evidence type="ECO:0000256" key="6">
    <source>
        <dbReference type="ARBA" id="ARBA00022989"/>
    </source>
</evidence>
<dbReference type="OrthoDB" id="2086825at2"/>
<dbReference type="InterPro" id="IPR007387">
    <property type="entry name" value="TRAP_DctQ"/>
</dbReference>
<protein>
    <submittedName>
        <fullName evidence="11">TRAP-type C4-dicarboxylate transport system permease small subunit</fullName>
    </submittedName>
</protein>
<dbReference type="GO" id="GO:0015740">
    <property type="term" value="P:C4-dicarboxylate transport"/>
    <property type="evidence" value="ECO:0007669"/>
    <property type="project" value="TreeGrafter"/>
</dbReference>
<dbReference type="PANTHER" id="PTHR35011">
    <property type="entry name" value="2,3-DIKETO-L-GULONATE TRAP TRANSPORTER SMALL PERMEASE PROTEIN YIAM"/>
    <property type="match status" value="1"/>
</dbReference>
<accession>A0A2V3VRM7</accession>
<feature type="transmembrane region" description="Helical" evidence="9">
    <location>
        <begin position="21"/>
        <end position="44"/>
    </location>
</feature>
<feature type="transmembrane region" description="Helical" evidence="9">
    <location>
        <begin position="92"/>
        <end position="114"/>
    </location>
</feature>
<dbReference type="Pfam" id="PF04290">
    <property type="entry name" value="DctQ"/>
    <property type="match status" value="1"/>
</dbReference>
<keyword evidence="12" id="KW-1185">Reference proteome</keyword>